<dbReference type="AlphaFoldDB" id="A0A9N7TK58"/>
<comment type="similarity">
    <text evidence="1">Belongs to the IUNH family.</text>
</comment>
<evidence type="ECO:0000256" key="1">
    <source>
        <dbReference type="ARBA" id="ARBA00009176"/>
    </source>
</evidence>
<dbReference type="EMBL" id="CADEAL010000056">
    <property type="protein sequence ID" value="CAB1413469.1"/>
    <property type="molecule type" value="Genomic_DNA"/>
</dbReference>
<name>A0A9N7TK58_PLEPL</name>
<dbReference type="PANTHER" id="PTHR46190:SF1">
    <property type="entry name" value="SI:CH211-201H21.5"/>
    <property type="match status" value="1"/>
</dbReference>
<dbReference type="InterPro" id="IPR052775">
    <property type="entry name" value="IUN_hydrolase"/>
</dbReference>
<dbReference type="InterPro" id="IPR001910">
    <property type="entry name" value="Inosine/uridine_hydrolase_dom"/>
</dbReference>
<dbReference type="Gene3D" id="3.90.245.10">
    <property type="entry name" value="Ribonucleoside hydrolase-like"/>
    <property type="match status" value="1"/>
</dbReference>
<sequence length="76" mass="8509">MVQTERYQKELVSGTEFNSCDTYAVAAALDDTLLTESERVAVTVELQGTHTRGMMVLDHLELLKKKHKNGELNATQ</sequence>
<evidence type="ECO:0000313" key="3">
    <source>
        <dbReference type="EMBL" id="CAB1413469.1"/>
    </source>
</evidence>
<gene>
    <name evidence="3" type="ORF">PLEPLA_LOCUS1169</name>
</gene>
<comment type="caution">
    <text evidence="3">The sequence shown here is derived from an EMBL/GenBank/DDBJ whole genome shotgun (WGS) entry which is preliminary data.</text>
</comment>
<proteinExistence type="inferred from homology"/>
<dbReference type="GO" id="GO:0016799">
    <property type="term" value="F:hydrolase activity, hydrolyzing N-glycosyl compounds"/>
    <property type="evidence" value="ECO:0007669"/>
    <property type="project" value="InterPro"/>
</dbReference>
<reference evidence="3" key="1">
    <citation type="submission" date="2020-03" db="EMBL/GenBank/DDBJ databases">
        <authorList>
            <person name="Weist P."/>
        </authorList>
    </citation>
    <scope>NUCLEOTIDE SEQUENCE</scope>
</reference>
<dbReference type="InterPro" id="IPR036452">
    <property type="entry name" value="Ribo_hydro-like"/>
</dbReference>
<dbReference type="PANTHER" id="PTHR46190">
    <property type="entry name" value="SI:CH211-201H21.5-RELATED"/>
    <property type="match status" value="1"/>
</dbReference>
<evidence type="ECO:0000259" key="2">
    <source>
        <dbReference type="Pfam" id="PF01156"/>
    </source>
</evidence>
<accession>A0A9N7TK58</accession>
<feature type="domain" description="Inosine/uridine-preferring nucleoside hydrolase" evidence="2">
    <location>
        <begin position="7"/>
        <end position="67"/>
    </location>
</feature>
<keyword evidence="4" id="KW-1185">Reference proteome</keyword>
<organism evidence="3 4">
    <name type="scientific">Pleuronectes platessa</name>
    <name type="common">European plaice</name>
    <dbReference type="NCBI Taxonomy" id="8262"/>
    <lineage>
        <taxon>Eukaryota</taxon>
        <taxon>Metazoa</taxon>
        <taxon>Chordata</taxon>
        <taxon>Craniata</taxon>
        <taxon>Vertebrata</taxon>
        <taxon>Euteleostomi</taxon>
        <taxon>Actinopterygii</taxon>
        <taxon>Neopterygii</taxon>
        <taxon>Teleostei</taxon>
        <taxon>Neoteleostei</taxon>
        <taxon>Acanthomorphata</taxon>
        <taxon>Carangaria</taxon>
        <taxon>Pleuronectiformes</taxon>
        <taxon>Pleuronectoidei</taxon>
        <taxon>Pleuronectidae</taxon>
        <taxon>Pleuronectes</taxon>
    </lineage>
</organism>
<dbReference type="Proteomes" id="UP001153269">
    <property type="component" value="Unassembled WGS sequence"/>
</dbReference>
<protein>
    <recommendedName>
        <fullName evidence="2">Inosine/uridine-preferring nucleoside hydrolase domain-containing protein</fullName>
    </recommendedName>
</protein>
<dbReference type="SUPFAM" id="SSF53590">
    <property type="entry name" value="Nucleoside hydrolase"/>
    <property type="match status" value="1"/>
</dbReference>
<evidence type="ECO:0000313" key="4">
    <source>
        <dbReference type="Proteomes" id="UP001153269"/>
    </source>
</evidence>
<dbReference type="Pfam" id="PF01156">
    <property type="entry name" value="IU_nuc_hydro"/>
    <property type="match status" value="1"/>
</dbReference>